<dbReference type="Proteomes" id="UP000319498">
    <property type="component" value="Unassembled WGS sequence"/>
</dbReference>
<evidence type="ECO:0000313" key="3">
    <source>
        <dbReference type="Proteomes" id="UP000035218"/>
    </source>
</evidence>
<organism evidence="2 3">
    <name type="scientific">Brevibacillus formosus</name>
    <dbReference type="NCBI Taxonomy" id="54913"/>
    <lineage>
        <taxon>Bacteria</taxon>
        <taxon>Bacillati</taxon>
        <taxon>Bacillota</taxon>
        <taxon>Bacilli</taxon>
        <taxon>Bacillales</taxon>
        <taxon>Paenibacillaceae</taxon>
        <taxon>Brevibacillus</taxon>
    </lineage>
</organism>
<name>A0A837KRP2_9BACL</name>
<keyword evidence="4" id="KW-1185">Reference proteome</keyword>
<reference evidence="1 4" key="2">
    <citation type="submission" date="2019-06" db="EMBL/GenBank/DDBJ databases">
        <title>Whole genome shotgun sequence of Brevibacillus formosus NBRC 15716.</title>
        <authorList>
            <person name="Hosoyama A."/>
            <person name="Uohara A."/>
            <person name="Ohji S."/>
            <person name="Ichikawa N."/>
        </authorList>
    </citation>
    <scope>NUCLEOTIDE SEQUENCE [LARGE SCALE GENOMIC DNA]</scope>
    <source>
        <strain evidence="1 4">NBRC 15716</strain>
    </source>
</reference>
<dbReference type="EMBL" id="BJOL01000007">
    <property type="protein sequence ID" value="GED57224.1"/>
    <property type="molecule type" value="Genomic_DNA"/>
</dbReference>
<evidence type="ECO:0000313" key="2">
    <source>
        <dbReference type="EMBL" id="KLH99406.1"/>
    </source>
</evidence>
<sequence length="169" mass="19274">MERNQIVQLDGEQYIDHIQNISVNPFFASRLIHAFYTGYNQPAAPLSLIYIILPLIYYRPSRNLLITAKNSSSLRTLFIDDAVKATSLGGIQERLLYFERYSNLGLIIAVNEDKLDLTSEGITLKRKIDYKEVLNKSVKDYIRAAHYLGLLCSKMELANIFRVLGVTVT</sequence>
<dbReference type="InterPro" id="IPR045390">
    <property type="entry name" value="ABC-3C_MC3"/>
</dbReference>
<dbReference type="OrthoDB" id="2860751at2"/>
<dbReference type="Pfam" id="PF20131">
    <property type="entry name" value="MC3"/>
    <property type="match status" value="1"/>
</dbReference>
<dbReference type="RefSeq" id="WP_047070256.1">
    <property type="nucleotide sequence ID" value="NZ_BJOL01000007.1"/>
</dbReference>
<proteinExistence type="predicted"/>
<evidence type="ECO:0000313" key="4">
    <source>
        <dbReference type="Proteomes" id="UP000319498"/>
    </source>
</evidence>
<comment type="caution">
    <text evidence="2">The sequence shown here is derived from an EMBL/GenBank/DDBJ whole genome shotgun (WGS) entry which is preliminary data.</text>
</comment>
<accession>A0A837KRP2</accession>
<dbReference type="AlphaFoldDB" id="A0A837KRP2"/>
<dbReference type="GeneID" id="87585986"/>
<protein>
    <submittedName>
        <fullName evidence="2">Uncharacterized protein</fullName>
    </submittedName>
</protein>
<gene>
    <name evidence="2" type="ORF">AA984_13000</name>
    <name evidence="1" type="ORF">BFO01nite_13560</name>
</gene>
<evidence type="ECO:0000313" key="1">
    <source>
        <dbReference type="EMBL" id="GED57224.1"/>
    </source>
</evidence>
<reference evidence="2 3" key="1">
    <citation type="submission" date="2015-05" db="EMBL/GenBank/DDBJ databases">
        <title>Genome sequencing project for genomic taxonomy and phylogenomics of Bacillus-like bacteria.</title>
        <authorList>
            <person name="Liu B."/>
            <person name="Wang J."/>
            <person name="Zhu Y."/>
            <person name="Liu G."/>
            <person name="Chen Q."/>
            <person name="Chen Z."/>
            <person name="Lan J."/>
            <person name="Che J."/>
            <person name="Ge C."/>
            <person name="Shi H."/>
            <person name="Pan Z."/>
            <person name="Liu X."/>
        </authorList>
    </citation>
    <scope>NUCLEOTIDE SEQUENCE [LARGE SCALE GENOMIC DNA]</scope>
    <source>
        <strain evidence="2 3">DSM 9885</strain>
    </source>
</reference>
<dbReference type="EMBL" id="LDCN01000003">
    <property type="protein sequence ID" value="KLH99406.1"/>
    <property type="molecule type" value="Genomic_DNA"/>
</dbReference>
<dbReference type="Proteomes" id="UP000035218">
    <property type="component" value="Unassembled WGS sequence"/>
</dbReference>